<sequence length="2100" mass="233331">MSLLHDNLQSENDHVERYASSSDGFDLIGRADISDFNPGNILPEPTAVLGDITSWLKPTGYDHDGSEFQKHRSLRLAGTCDWVYSTAVYRQWHDGIDPGILWIRGAPGSGKSVLAASLIEKLSQEECPVLYFFFRHTIAANHSAEAAVRDWLAQVLRFSPPLQVELKKRIKGGLGDDAGVERLSLADAFRLLRTALSHLPEAYILVDALDEADQEALEPFLHHFDELSTWRPQEVKLIMTSRPVAVVEKIVRGVRVLDVRLDKQRVGSDIAAYIQNRLAGSSVPTQSRSRVAKIIMDRCDGLFLYARLAMDHVLKRPYQEMDNSLRAIPAGLSVVYSNILEEQCRRTDIPPGLQQLVLELVTHATRPLRLLEISDCINAARDMGDLGTTKSLIRSVCGPLLEILPDETVHVIHHSLTEFLNGTVRDLGHSTYPVFEPGSTHNRLALLCISYLQAGCLNSVKVIPEVRLLRRGHLQEDQVLPSFMRYAALNWHVHVQKAMLAGHDQSEANKQIHAMFAKESLEKLGRLAEDSKTCDFTPLGLATSFKLLSFAREVLCLAKLNPEANKVVKEPPLQHAAMNGDVALVKLLLEFGADLKAYDDFGESTLHLAVRHGRHQVVRVLLDASADPFIPNGLNRRIREKPRNDRKTYSPTHSAFRDGDFRIASMFIPYLKTAELANWALVKAVEHQRADILGRLLDNPMVNVNSKLRSWTPLCIACTNRDADSIDLLLKAGADPNILNNKYSRTRTHDEGAKTGRNALHALADSCELKFTNSMKTRDDAETRRCFKLVLDAGAKVDLADHKGLTPLHVATDATAVGCLLDAGADPDAINDAGETLLHRTCNYDILRALLPKADIDVKSQSGLTPLLATLKELCPKADLWLKKVSLLLEFRADATSVDDYGNGALHHLVSTSRWGRPDLLLLRKLLASGADVNLKNHEGQTPLHWCLPGLWGGTCGNRQDAKLLEELLAAGAEPEAKDSKGRTPLCQLMHSGSNYDADERIEICEKMVAAGARIDTTDLEGRNLLHCVLQAARPHLNLIRWLVSRGINPHQTDARGNTLWHLAAPALAKTTLINLPLISELGSLGVSPVKTNDNGQTPLHIVAGFHPFAFRPGSDRQNERQPHGYDACLFDHLVGLYKNVDCVDNDGVTPLHIASTFSEYLTRRLLEKGADPRNKTLEGLTPLHLAARSRQSNTLGILLSWLQANMDESTAMELLNARDCLARSALYYACASGRIETVRMLLDAGATVETESYRGSPWDGCVALQDEDTANWRLVSADMNYFNPEPDAAGVLIADTLRRKLDVDPENYDWDFPFPHERLDEIIDLLVTHGPASGVRYIDEAISWSAKKRFYHAVECLLRARDRLGMKDEYKLDEETCAHLSQRLETPLPSTVPHDKDLAVVLMADRRYALASSEILRQVESLLSEDKLHSEVQMRHGNILHCLVAGGFARILDQVTCSETVHATGVRMRRRVVPLLIEACQREWCNMDVVRLLVETKGADPSAKALPLRESLHGYMSGNGPTALHVLVRGGHWWQVNKALPYLLSQGADVEALDEYGLTPLNAALVLIKGPKFSREAVELLLQFGADPNAANEEEQSCLSRAGGNMDIYQLLIRHGAVVSPSAMVDIIDRLDVTLLETVLASGVDPNLRKPGKEVPSTTEMWLKRPPRVDPDRAVEKYPLHLLAEQEAYGSGDRQVSEKMLRLLLDHGANPSARYAASTVMHRLVDEGLIVSAYMEGETKFLEILLESPKLDLEAREGSFGRTLLLSACSRKRDLNVRPTEPEKPTLIHLLLEAGADVRAKDSNGRTALHIMLSVDPYLGLPKNPDVGRIIAAAPELVHAVDNEGRTPLHAAFHCGMDTRHVYDLIEAGADVQASVESTGNTALHLLFQDTWVVGVDGEVKAGEKFDFYPPLSRDADAVQFESQGDIFRRLLALGIDVNARNHAGEAPIFAFFREARVQVRMPHDGTEDMRAYSSELLGDVTLLSQSEESSLSSEIRVNDERHRAEERAAVERERFVWQLFDDMGVDWTAVNCQGETLLHIVVADELYERMEPSRRVRRFEFLMGKGVDPLMENKDHRTPLDVAADLEHEDILALFRKS</sequence>
<organism evidence="5 6">
    <name type="scientific">Neonectria ditissima</name>
    <dbReference type="NCBI Taxonomy" id="78410"/>
    <lineage>
        <taxon>Eukaryota</taxon>
        <taxon>Fungi</taxon>
        <taxon>Dikarya</taxon>
        <taxon>Ascomycota</taxon>
        <taxon>Pezizomycotina</taxon>
        <taxon>Sordariomycetes</taxon>
        <taxon>Hypocreomycetidae</taxon>
        <taxon>Hypocreales</taxon>
        <taxon>Nectriaceae</taxon>
        <taxon>Neonectria</taxon>
    </lineage>
</organism>
<evidence type="ECO:0000256" key="3">
    <source>
        <dbReference type="PROSITE-ProRule" id="PRU00023"/>
    </source>
</evidence>
<name>A0A0N8H5R6_9HYPO</name>
<comment type="caution">
    <text evidence="5">The sequence shown here is derived from an EMBL/GenBank/DDBJ whole genome shotgun (WGS) entry which is preliminary data.</text>
</comment>
<dbReference type="Gene3D" id="1.25.40.20">
    <property type="entry name" value="Ankyrin repeat-containing domain"/>
    <property type="match status" value="9"/>
</dbReference>
<dbReference type="PROSITE" id="PS50088">
    <property type="entry name" value="ANK_REPEAT"/>
    <property type="match status" value="9"/>
</dbReference>
<feature type="repeat" description="ANK" evidence="3">
    <location>
        <begin position="1520"/>
        <end position="1556"/>
    </location>
</feature>
<dbReference type="OrthoDB" id="21416at2759"/>
<feature type="repeat" description="ANK" evidence="3">
    <location>
        <begin position="1845"/>
        <end position="1878"/>
    </location>
</feature>
<keyword evidence="1" id="KW-0677">Repeat</keyword>
<dbReference type="Pfam" id="PF12796">
    <property type="entry name" value="Ank_2"/>
    <property type="match status" value="3"/>
</dbReference>
<dbReference type="PANTHER" id="PTHR24198:SF165">
    <property type="entry name" value="ANKYRIN REPEAT-CONTAINING PROTEIN-RELATED"/>
    <property type="match status" value="1"/>
</dbReference>
<feature type="repeat" description="ANK" evidence="3">
    <location>
        <begin position="568"/>
        <end position="600"/>
    </location>
</feature>
<dbReference type="InterPro" id="IPR002110">
    <property type="entry name" value="Ankyrin_rpt"/>
</dbReference>
<dbReference type="InterPro" id="IPR027417">
    <property type="entry name" value="P-loop_NTPase"/>
</dbReference>
<dbReference type="Gene3D" id="3.40.50.300">
    <property type="entry name" value="P-loop containing nucleotide triphosphate hydrolases"/>
    <property type="match status" value="1"/>
</dbReference>
<evidence type="ECO:0000313" key="6">
    <source>
        <dbReference type="Proteomes" id="UP000050424"/>
    </source>
</evidence>
<dbReference type="Pfam" id="PF24883">
    <property type="entry name" value="NPHP3_N"/>
    <property type="match status" value="1"/>
</dbReference>
<dbReference type="STRING" id="78410.A0A0N8H5R6"/>
<evidence type="ECO:0000256" key="1">
    <source>
        <dbReference type="ARBA" id="ARBA00022737"/>
    </source>
</evidence>
<evidence type="ECO:0000259" key="4">
    <source>
        <dbReference type="Pfam" id="PF24883"/>
    </source>
</evidence>
<dbReference type="SUPFAM" id="SSF52540">
    <property type="entry name" value="P-loop containing nucleoside triphosphate hydrolases"/>
    <property type="match status" value="1"/>
</dbReference>
<dbReference type="PANTHER" id="PTHR24198">
    <property type="entry name" value="ANKYRIN REPEAT AND PROTEIN KINASE DOMAIN-CONTAINING PROTEIN"/>
    <property type="match status" value="1"/>
</dbReference>
<feature type="repeat" description="ANK" evidence="3">
    <location>
        <begin position="1222"/>
        <end position="1254"/>
    </location>
</feature>
<proteinExistence type="predicted"/>
<dbReference type="SUPFAM" id="SSF48403">
    <property type="entry name" value="Ankyrin repeat"/>
    <property type="match status" value="4"/>
</dbReference>
<evidence type="ECO:0000256" key="2">
    <source>
        <dbReference type="ARBA" id="ARBA00023043"/>
    </source>
</evidence>
<keyword evidence="2 3" id="KW-0040">ANK repeat</keyword>
<dbReference type="EMBL" id="LKCW01000184">
    <property type="protein sequence ID" value="KPM36916.1"/>
    <property type="molecule type" value="Genomic_DNA"/>
</dbReference>
<feature type="domain" description="Nephrocystin 3-like N-terminal" evidence="4">
    <location>
        <begin position="78"/>
        <end position="242"/>
    </location>
</feature>
<evidence type="ECO:0000313" key="5">
    <source>
        <dbReference type="EMBL" id="KPM36916.1"/>
    </source>
</evidence>
<feature type="repeat" description="ANK" evidence="3">
    <location>
        <begin position="709"/>
        <end position="741"/>
    </location>
</feature>
<dbReference type="InterPro" id="IPR036770">
    <property type="entry name" value="Ankyrin_rpt-contain_sf"/>
</dbReference>
<feature type="repeat" description="ANK" evidence="3">
    <location>
        <begin position="1557"/>
        <end position="1594"/>
    </location>
</feature>
<feature type="repeat" description="ANK" evidence="3">
    <location>
        <begin position="1179"/>
        <end position="1201"/>
    </location>
</feature>
<reference evidence="5 6" key="1">
    <citation type="submission" date="2015-09" db="EMBL/GenBank/DDBJ databases">
        <title>Draft genome of a European isolate of the apple canker pathogen Neonectria ditissima.</title>
        <authorList>
            <person name="Gomez-Cortecero A."/>
            <person name="Harrison R.J."/>
            <person name="Armitage A.D."/>
        </authorList>
    </citation>
    <scope>NUCLEOTIDE SEQUENCE [LARGE SCALE GENOMIC DNA]</scope>
    <source>
        <strain evidence="5 6">R09/05</strain>
    </source>
</reference>
<dbReference type="InterPro" id="IPR056884">
    <property type="entry name" value="NPHP3-like_N"/>
</dbReference>
<accession>A0A0N8H5R6</accession>
<feature type="repeat" description="ANK" evidence="3">
    <location>
        <begin position="601"/>
        <end position="633"/>
    </location>
</feature>
<gene>
    <name evidence="5" type="ORF">AK830_g9654</name>
</gene>
<protein>
    <recommendedName>
        <fullName evidence="4">Nephrocystin 3-like N-terminal domain-containing protein</fullName>
    </recommendedName>
</protein>
<dbReference type="Pfam" id="PF00023">
    <property type="entry name" value="Ank"/>
    <property type="match status" value="1"/>
</dbReference>
<dbReference type="SMART" id="SM00248">
    <property type="entry name" value="ANK"/>
    <property type="match status" value="21"/>
</dbReference>
<feature type="repeat" description="ANK" evidence="3">
    <location>
        <begin position="901"/>
        <end position="938"/>
    </location>
</feature>
<dbReference type="PROSITE" id="PS50297">
    <property type="entry name" value="ANK_REP_REGION"/>
    <property type="match status" value="7"/>
</dbReference>
<keyword evidence="6" id="KW-1185">Reference proteome</keyword>
<dbReference type="Proteomes" id="UP000050424">
    <property type="component" value="Unassembled WGS sequence"/>
</dbReference>